<evidence type="ECO:0000256" key="2">
    <source>
        <dbReference type="ARBA" id="ARBA00022499"/>
    </source>
</evidence>
<evidence type="ECO:0000256" key="1">
    <source>
        <dbReference type="ARBA" id="ARBA00004123"/>
    </source>
</evidence>
<dbReference type="Gene3D" id="6.20.210.20">
    <property type="entry name" value="THAP domain"/>
    <property type="match status" value="1"/>
</dbReference>
<dbReference type="OrthoDB" id="433924at2759"/>
<keyword evidence="7" id="KW-0862">Zinc</keyword>
<dbReference type="SMART" id="SM00300">
    <property type="entry name" value="ChSh"/>
    <property type="match status" value="1"/>
</dbReference>
<keyword evidence="8" id="KW-0832">Ubl conjugation</keyword>
<organism evidence="15 16">
    <name type="scientific">Ictalurus punctatus</name>
    <name type="common">Channel catfish</name>
    <name type="synonym">Silurus punctatus</name>
    <dbReference type="NCBI Taxonomy" id="7998"/>
    <lineage>
        <taxon>Eukaryota</taxon>
        <taxon>Metazoa</taxon>
        <taxon>Chordata</taxon>
        <taxon>Craniata</taxon>
        <taxon>Vertebrata</taxon>
        <taxon>Euteleostomi</taxon>
        <taxon>Actinopterygii</taxon>
        <taxon>Neopterygii</taxon>
        <taxon>Teleostei</taxon>
        <taxon>Ostariophysi</taxon>
        <taxon>Siluriformes</taxon>
        <taxon>Ictaluridae</taxon>
        <taxon>Ictalurus</taxon>
    </lineage>
</organism>
<feature type="domain" description="Chromo" evidence="13">
    <location>
        <begin position="308"/>
        <end position="366"/>
    </location>
</feature>
<dbReference type="RefSeq" id="XP_017309428.1">
    <property type="nucleotide sequence ID" value="XM_017453939.2"/>
</dbReference>
<dbReference type="InterPro" id="IPR051219">
    <property type="entry name" value="Heterochromatin_chromo-domain"/>
</dbReference>
<evidence type="ECO:0000259" key="14">
    <source>
        <dbReference type="PROSITE" id="PS50950"/>
    </source>
</evidence>
<feature type="region of interest" description="Disordered" evidence="12">
    <location>
        <begin position="268"/>
        <end position="308"/>
    </location>
</feature>
<dbReference type="SUPFAM" id="SSF54160">
    <property type="entry name" value="Chromo domain-like"/>
    <property type="match status" value="2"/>
</dbReference>
<evidence type="ECO:0000256" key="7">
    <source>
        <dbReference type="ARBA" id="ARBA00022833"/>
    </source>
</evidence>
<dbReference type="FunFam" id="2.40.50.40:FF:000007">
    <property type="entry name" value="Chromobox protein homolog 1"/>
    <property type="match status" value="1"/>
</dbReference>
<reference evidence="15" key="1">
    <citation type="journal article" date="2016" name="Nat. Commun.">
        <title>The channel catfish genome sequence provides insights into the evolution of scale formation in teleosts.</title>
        <authorList>
            <person name="Liu Z."/>
            <person name="Liu S."/>
            <person name="Yao J."/>
            <person name="Bao L."/>
            <person name="Zhang J."/>
            <person name="Li Y."/>
            <person name="Jiang C."/>
            <person name="Sun L."/>
            <person name="Wang R."/>
            <person name="Zhang Y."/>
            <person name="Zhou T."/>
            <person name="Zeng Q."/>
            <person name="Fu Q."/>
            <person name="Gao S."/>
            <person name="Li N."/>
            <person name="Koren S."/>
            <person name="Jiang Y."/>
            <person name="Zimin A."/>
            <person name="Xu P."/>
            <person name="Phillippy A.M."/>
            <person name="Geng X."/>
            <person name="Song L."/>
            <person name="Sun F."/>
            <person name="Li C."/>
            <person name="Wang X."/>
            <person name="Chen A."/>
            <person name="Jin Y."/>
            <person name="Yuan Z."/>
            <person name="Yang Y."/>
            <person name="Tan S."/>
            <person name="Peatman E."/>
            <person name="Lu J."/>
            <person name="Qin Z."/>
            <person name="Dunham R."/>
            <person name="Li Z."/>
            <person name="Sonstegard T."/>
            <person name="Feng J."/>
            <person name="Danzmann R.G."/>
            <person name="Schroeder S."/>
            <person name="Scheffler B."/>
            <person name="Duke M.V."/>
            <person name="Ballard L."/>
            <person name="Kucuktas H."/>
            <person name="Kaltenboeck L."/>
            <person name="Liu H."/>
            <person name="Armbruster J."/>
            <person name="Xie Y."/>
            <person name="Kirby M.L."/>
            <person name="Tian Y."/>
            <person name="Flanagan M.E."/>
            <person name="Mu W."/>
            <person name="Waldbieser G.C."/>
        </authorList>
    </citation>
    <scope>NUCLEOTIDE SEQUENCE [LARGE SCALE GENOMIC DNA]</scope>
    <source>
        <strain evidence="15">SDA103</strain>
    </source>
</reference>
<sequence length="370" mass="42652">MSSRSFKYLRCEGASSRYCCVPLCKTSSRFNTVLSFHNFPLDDETRKKWIHNIRREDFKVTPNTRVCSRHFVREHLIEPSTPTGRRLLKKGAVPTLFQWNNYSTSAPSSTGPWQRREADTPQNGDPVSVDVQHQEHDYCYLVPAEVDPALDQTEDPRKDVECLRRQVEELSVGFTNADNPKPQHKILDKSALCELGMGKKQTSKSKKEMEEPEEFVVEKVMDQRLVNGKVEFFLKWKGFPDSDNTWEPEENLDCPELIAAFLESQKGVVEKPDSNKRKSSTDEPETEESKAKKKKELNEKPRGFARNLEPERIIGATDSSGELMFLMKWKDSDEADLVPAREANTHCPQVVIAFYEERLTWHSCPEDEQH</sequence>
<feature type="compositionally biased region" description="Basic and acidic residues" evidence="12">
    <location>
        <begin position="268"/>
        <end position="281"/>
    </location>
</feature>
<dbReference type="InterPro" id="IPR023780">
    <property type="entry name" value="Chromo_domain"/>
</dbReference>
<dbReference type="InterPro" id="IPR017984">
    <property type="entry name" value="Chromo_dom_subgr"/>
</dbReference>
<evidence type="ECO:0000259" key="13">
    <source>
        <dbReference type="PROSITE" id="PS50013"/>
    </source>
</evidence>
<dbReference type="InterPro" id="IPR016197">
    <property type="entry name" value="Chromo-like_dom_sf"/>
</dbReference>
<keyword evidence="6 11" id="KW-0863">Zinc-finger</keyword>
<comment type="subcellular location">
    <subcellularLocation>
        <location evidence="1">Nucleus</location>
    </subcellularLocation>
</comment>
<dbReference type="InterPro" id="IPR006612">
    <property type="entry name" value="THAP_Znf"/>
</dbReference>
<dbReference type="CTD" id="751689"/>
<dbReference type="AlphaFoldDB" id="A0A2D0PS91"/>
<gene>
    <name evidence="16" type="primary">cbx3a</name>
    <name evidence="16" type="synonym">cbx3</name>
</gene>
<evidence type="ECO:0000256" key="10">
    <source>
        <dbReference type="ARBA" id="ARBA00023242"/>
    </source>
</evidence>
<keyword evidence="9 11" id="KW-0238">DNA-binding</keyword>
<dbReference type="PRINTS" id="PR00504">
    <property type="entry name" value="CHROMODOMAIN"/>
</dbReference>
<keyword evidence="2" id="KW-1017">Isopeptide bond</keyword>
<dbReference type="PROSITE" id="PS50013">
    <property type="entry name" value="CHROMO_2"/>
    <property type="match status" value="2"/>
</dbReference>
<keyword evidence="3" id="KW-0597">Phosphoprotein</keyword>
<dbReference type="GO" id="GO:0008270">
    <property type="term" value="F:zinc ion binding"/>
    <property type="evidence" value="ECO:0007669"/>
    <property type="project" value="UniProtKB-KW"/>
</dbReference>
<keyword evidence="15" id="KW-1185">Reference proteome</keyword>
<dbReference type="Pfam" id="PF01393">
    <property type="entry name" value="Chromo_shadow"/>
    <property type="match status" value="1"/>
</dbReference>
<dbReference type="Pfam" id="PF05485">
    <property type="entry name" value="THAP"/>
    <property type="match status" value="1"/>
</dbReference>
<dbReference type="GO" id="GO:0003677">
    <property type="term" value="F:DNA binding"/>
    <property type="evidence" value="ECO:0007669"/>
    <property type="project" value="UniProtKB-UniRule"/>
</dbReference>
<dbReference type="SUPFAM" id="SSF57716">
    <property type="entry name" value="Glucocorticoid receptor-like (DNA-binding domain)"/>
    <property type="match status" value="1"/>
</dbReference>
<feature type="compositionally biased region" description="Polar residues" evidence="12">
    <location>
        <begin position="103"/>
        <end position="112"/>
    </location>
</feature>
<evidence type="ECO:0000256" key="11">
    <source>
        <dbReference type="PROSITE-ProRule" id="PRU00309"/>
    </source>
</evidence>
<evidence type="ECO:0000256" key="3">
    <source>
        <dbReference type="ARBA" id="ARBA00022553"/>
    </source>
</evidence>
<reference evidence="16" key="2">
    <citation type="submission" date="2025-08" db="UniProtKB">
        <authorList>
            <consortium name="RefSeq"/>
        </authorList>
    </citation>
    <scope>IDENTIFICATION</scope>
    <source>
        <tissue evidence="16">Blood</tissue>
    </source>
</reference>
<dbReference type="CDD" id="cd18652">
    <property type="entry name" value="CD_HP1gamma_Cbx3"/>
    <property type="match status" value="1"/>
</dbReference>
<dbReference type="InterPro" id="IPR000953">
    <property type="entry name" value="Chromo/chromo_shadow_dom"/>
</dbReference>
<evidence type="ECO:0000313" key="15">
    <source>
        <dbReference type="Proteomes" id="UP000221080"/>
    </source>
</evidence>
<evidence type="ECO:0000256" key="12">
    <source>
        <dbReference type="SAM" id="MobiDB-lite"/>
    </source>
</evidence>
<dbReference type="GO" id="GO:0005634">
    <property type="term" value="C:nucleus"/>
    <property type="evidence" value="ECO:0007669"/>
    <property type="project" value="UniProtKB-SubCell"/>
</dbReference>
<dbReference type="Proteomes" id="UP000221080">
    <property type="component" value="Chromosome 24"/>
</dbReference>
<dbReference type="InterPro" id="IPR008251">
    <property type="entry name" value="Chromo_shadow_dom"/>
</dbReference>
<dbReference type="InterPro" id="IPR023779">
    <property type="entry name" value="Chromodomain_CS"/>
</dbReference>
<name>A0A2D0PS91_ICTPU</name>
<evidence type="ECO:0000256" key="4">
    <source>
        <dbReference type="ARBA" id="ARBA00022723"/>
    </source>
</evidence>
<protein>
    <submittedName>
        <fullName evidence="16">Chromobox protein homolog 3a isoform X1</fullName>
    </submittedName>
</protein>
<evidence type="ECO:0000256" key="5">
    <source>
        <dbReference type="ARBA" id="ARBA00022737"/>
    </source>
</evidence>
<evidence type="ECO:0000256" key="6">
    <source>
        <dbReference type="ARBA" id="ARBA00022771"/>
    </source>
</evidence>
<dbReference type="SMART" id="SM00692">
    <property type="entry name" value="DM3"/>
    <property type="match status" value="1"/>
</dbReference>
<keyword evidence="10" id="KW-0539">Nucleus</keyword>
<dbReference type="PROSITE" id="PS50950">
    <property type="entry name" value="ZF_THAP"/>
    <property type="match status" value="1"/>
</dbReference>
<keyword evidence="5" id="KW-0677">Repeat</keyword>
<evidence type="ECO:0000256" key="9">
    <source>
        <dbReference type="ARBA" id="ARBA00023125"/>
    </source>
</evidence>
<dbReference type="GeneID" id="100528511"/>
<feature type="compositionally biased region" description="Basic and acidic residues" evidence="12">
    <location>
        <begin position="296"/>
        <end position="308"/>
    </location>
</feature>
<evidence type="ECO:0000313" key="16">
    <source>
        <dbReference type="RefSeq" id="XP_017309428.1"/>
    </source>
</evidence>
<feature type="region of interest" description="Disordered" evidence="12">
    <location>
        <begin position="103"/>
        <end position="127"/>
    </location>
</feature>
<dbReference type="FunFam" id="2.40.50.40:FF:000009">
    <property type="entry name" value="chromobox protein homolog 1"/>
    <property type="match status" value="1"/>
</dbReference>
<dbReference type="Pfam" id="PF00385">
    <property type="entry name" value="Chromo"/>
    <property type="match status" value="1"/>
</dbReference>
<dbReference type="GO" id="GO:0000792">
    <property type="term" value="C:heterochromatin"/>
    <property type="evidence" value="ECO:0007669"/>
    <property type="project" value="UniProtKB-ARBA"/>
</dbReference>
<dbReference type="InterPro" id="IPR038033">
    <property type="entry name" value="CBX3_chromo_domain"/>
</dbReference>
<dbReference type="PANTHER" id="PTHR22812">
    <property type="entry name" value="CHROMOBOX PROTEIN"/>
    <property type="match status" value="1"/>
</dbReference>
<feature type="domain" description="THAP-type" evidence="14">
    <location>
        <begin position="15"/>
        <end position="97"/>
    </location>
</feature>
<dbReference type="InterPro" id="IPR038441">
    <property type="entry name" value="THAP_Znf_sf"/>
</dbReference>
<dbReference type="SMART" id="SM00298">
    <property type="entry name" value="CHROMO"/>
    <property type="match status" value="2"/>
</dbReference>
<feature type="domain" description="Chromo" evidence="13">
    <location>
        <begin position="215"/>
        <end position="273"/>
    </location>
</feature>
<proteinExistence type="predicted"/>
<dbReference type="Gene3D" id="2.40.50.40">
    <property type="match status" value="2"/>
</dbReference>
<evidence type="ECO:0000256" key="8">
    <source>
        <dbReference type="ARBA" id="ARBA00022843"/>
    </source>
</evidence>
<keyword evidence="4" id="KW-0479">Metal-binding</keyword>
<dbReference type="PROSITE" id="PS00598">
    <property type="entry name" value="CHROMO_1"/>
    <property type="match status" value="1"/>
</dbReference>
<dbReference type="SMART" id="SM00980">
    <property type="entry name" value="THAP"/>
    <property type="match status" value="1"/>
</dbReference>
<accession>A0A2D0PS91</accession>